<evidence type="ECO:0000313" key="8">
    <source>
        <dbReference type="EMBL" id="SPO36886.1"/>
    </source>
</evidence>
<feature type="transmembrane region" description="Helical" evidence="7">
    <location>
        <begin position="70"/>
        <end position="91"/>
    </location>
</feature>
<dbReference type="InterPro" id="IPR004840">
    <property type="entry name" value="Amino_acid_permease_CS"/>
</dbReference>
<keyword evidence="3 7" id="KW-0812">Transmembrane</keyword>
<keyword evidence="4 7" id="KW-1133">Transmembrane helix</keyword>
<feature type="region of interest" description="Disordered" evidence="6">
    <location>
        <begin position="525"/>
        <end position="565"/>
    </location>
</feature>
<dbReference type="PROSITE" id="PS00218">
    <property type="entry name" value="AMINO_ACID_PERMEASE_1"/>
    <property type="match status" value="1"/>
</dbReference>
<evidence type="ECO:0000256" key="7">
    <source>
        <dbReference type="SAM" id="Phobius"/>
    </source>
</evidence>
<dbReference type="Pfam" id="PF13520">
    <property type="entry name" value="AA_permease_2"/>
    <property type="match status" value="1"/>
</dbReference>
<gene>
    <name evidence="8" type="ORF">PSFLO_02357</name>
</gene>
<reference evidence="8 9" key="1">
    <citation type="submission" date="2018-03" db="EMBL/GenBank/DDBJ databases">
        <authorList>
            <person name="Guldener U."/>
        </authorList>
    </citation>
    <scope>NUCLEOTIDE SEQUENCE [LARGE SCALE GENOMIC DNA]</scope>
    <source>
        <strain evidence="8 9">DAOM196992</strain>
    </source>
</reference>
<feature type="transmembrane region" description="Helical" evidence="7">
    <location>
        <begin position="446"/>
        <end position="463"/>
    </location>
</feature>
<feature type="transmembrane region" description="Helical" evidence="7">
    <location>
        <begin position="236"/>
        <end position="255"/>
    </location>
</feature>
<evidence type="ECO:0000256" key="4">
    <source>
        <dbReference type="ARBA" id="ARBA00022989"/>
    </source>
</evidence>
<keyword evidence="5 7" id="KW-0472">Membrane</keyword>
<dbReference type="OrthoDB" id="3900342at2759"/>
<feature type="transmembrane region" description="Helical" evidence="7">
    <location>
        <begin position="42"/>
        <end position="64"/>
    </location>
</feature>
<dbReference type="GO" id="GO:0022857">
    <property type="term" value="F:transmembrane transporter activity"/>
    <property type="evidence" value="ECO:0007669"/>
    <property type="project" value="InterPro"/>
</dbReference>
<dbReference type="GO" id="GO:0016020">
    <property type="term" value="C:membrane"/>
    <property type="evidence" value="ECO:0007669"/>
    <property type="project" value="UniProtKB-SubCell"/>
</dbReference>
<feature type="transmembrane region" description="Helical" evidence="7">
    <location>
        <begin position="165"/>
        <end position="184"/>
    </location>
</feature>
<evidence type="ECO:0000256" key="6">
    <source>
        <dbReference type="SAM" id="MobiDB-lite"/>
    </source>
</evidence>
<feature type="compositionally biased region" description="Basic and acidic residues" evidence="6">
    <location>
        <begin position="540"/>
        <end position="565"/>
    </location>
</feature>
<keyword evidence="9" id="KW-1185">Reference proteome</keyword>
<proteinExistence type="predicted"/>
<evidence type="ECO:0000313" key="9">
    <source>
        <dbReference type="Proteomes" id="UP000323386"/>
    </source>
</evidence>
<keyword evidence="2" id="KW-0813">Transport</keyword>
<feature type="transmembrane region" description="Helical" evidence="7">
    <location>
        <begin position="475"/>
        <end position="496"/>
    </location>
</feature>
<feature type="transmembrane region" description="Helical" evidence="7">
    <location>
        <begin position="103"/>
        <end position="123"/>
    </location>
</feature>
<protein>
    <submittedName>
        <fullName evidence="8">Related to GABA permease</fullName>
    </submittedName>
</protein>
<dbReference type="AlphaFoldDB" id="A0A5C3EZ37"/>
<dbReference type="EMBL" id="OOIP01000005">
    <property type="protein sequence ID" value="SPO36886.1"/>
    <property type="molecule type" value="Genomic_DNA"/>
</dbReference>
<feature type="transmembrane region" description="Helical" evidence="7">
    <location>
        <begin position="404"/>
        <end position="425"/>
    </location>
</feature>
<evidence type="ECO:0000256" key="2">
    <source>
        <dbReference type="ARBA" id="ARBA00022448"/>
    </source>
</evidence>
<feature type="transmembrane region" description="Helical" evidence="7">
    <location>
        <begin position="328"/>
        <end position="357"/>
    </location>
</feature>
<dbReference type="Proteomes" id="UP000323386">
    <property type="component" value="Unassembled WGS sequence"/>
</dbReference>
<evidence type="ECO:0000256" key="3">
    <source>
        <dbReference type="ARBA" id="ARBA00022692"/>
    </source>
</evidence>
<dbReference type="InterPro" id="IPR002293">
    <property type="entry name" value="AA/rel_permease1"/>
</dbReference>
<organism evidence="8 9">
    <name type="scientific">Pseudozyma flocculosa</name>
    <dbReference type="NCBI Taxonomy" id="84751"/>
    <lineage>
        <taxon>Eukaryota</taxon>
        <taxon>Fungi</taxon>
        <taxon>Dikarya</taxon>
        <taxon>Basidiomycota</taxon>
        <taxon>Ustilaginomycotina</taxon>
        <taxon>Ustilaginomycetes</taxon>
        <taxon>Ustilaginales</taxon>
        <taxon>Ustilaginaceae</taxon>
        <taxon>Pseudozyma</taxon>
    </lineage>
</organism>
<dbReference type="PIRSF" id="PIRSF006060">
    <property type="entry name" value="AA_transporter"/>
    <property type="match status" value="1"/>
</dbReference>
<feature type="transmembrane region" description="Helical" evidence="7">
    <location>
        <begin position="275"/>
        <end position="298"/>
    </location>
</feature>
<dbReference type="PANTHER" id="PTHR45649">
    <property type="entry name" value="AMINO-ACID PERMEASE BAT1"/>
    <property type="match status" value="1"/>
</dbReference>
<feature type="transmembrane region" description="Helical" evidence="7">
    <location>
        <begin position="196"/>
        <end position="215"/>
    </location>
</feature>
<feature type="transmembrane region" description="Helical" evidence="7">
    <location>
        <begin position="378"/>
        <end position="398"/>
    </location>
</feature>
<accession>A0A5C3EZ37</accession>
<dbReference type="Gene3D" id="1.20.1740.10">
    <property type="entry name" value="Amino acid/polyamine transporter I"/>
    <property type="match status" value="1"/>
</dbReference>
<dbReference type="PANTHER" id="PTHR45649:SF3">
    <property type="entry name" value="POLYAMINE TRANSPORTER TPO5"/>
    <property type="match status" value="1"/>
</dbReference>
<sequence>MTTQLKPTSSVHSLSSAAGADARLASMGYEAQLKRNLGMMTILGLSFSIMAAPFGLSTAFSIALTCGGPVTILWGWALVSLISLCMAASLAEISSQFPSSGGVYVWAAFISTPKWAPLTSWIVGWVSLVANWTLCLSINFGGAQLIMASISIFRDDAWAPAPWQTILCFWACMLVAALINVWGVRGGYLELLNTLAFYWTFASVLIILVTLLAMAKDGRRDAGFVFGGWENSSGWPDGWAFFVGLLQAAYTLTGYGTVASLSEEVNHPEEQVPRAIVWSVVAASITGFFYLIPILFVLTPDFSELLATAAGQPIPVLFHLATGSAGGGFALTFLILGVFAFAGIGSLTVALRCTWAFSRDGAIPGSRWWSRVNKQLDLPLNALILSTVVISLLGLIYLGSTAAFSAFTGVATICLSISYGIPIAISMFRGRRVLLDAPYSLGRFGYAINGITFAWIVLATILFCMPTTKQVTAPTMNYASVVFSFFFVCSAAWWALWGRRFYVGPVGASEIAAVQPNALSAGAAADGRTGSGGGVGVVVDAEKPRSSDGESAGREKEKDAVGVAA</sequence>
<evidence type="ECO:0000256" key="1">
    <source>
        <dbReference type="ARBA" id="ARBA00004141"/>
    </source>
</evidence>
<evidence type="ECO:0000256" key="5">
    <source>
        <dbReference type="ARBA" id="ARBA00023136"/>
    </source>
</evidence>
<comment type="subcellular location">
    <subcellularLocation>
        <location evidence="1">Membrane</location>
        <topology evidence="1">Multi-pass membrane protein</topology>
    </subcellularLocation>
</comment>
<dbReference type="GO" id="GO:0006865">
    <property type="term" value="P:amino acid transport"/>
    <property type="evidence" value="ECO:0007669"/>
    <property type="project" value="InterPro"/>
</dbReference>
<name>A0A5C3EZ37_9BASI</name>
<feature type="transmembrane region" description="Helical" evidence="7">
    <location>
        <begin position="129"/>
        <end position="153"/>
    </location>
</feature>